<feature type="non-terminal residue" evidence="1">
    <location>
        <position position="1"/>
    </location>
</feature>
<evidence type="ECO:0000313" key="2">
    <source>
        <dbReference type="Proteomes" id="UP000708208"/>
    </source>
</evidence>
<sequence length="52" mass="5891">LGNSAVQNNRGRLRQRFDLIRKLGQGTYGKVQLGIDKETGQEVMTDKNLLIF</sequence>
<keyword evidence="2" id="KW-1185">Reference proteome</keyword>
<dbReference type="OrthoDB" id="193931at2759"/>
<protein>
    <recommendedName>
        <fullName evidence="3">Protein kinase domain-containing protein</fullName>
    </recommendedName>
</protein>
<accession>A0A8J2KBZ7</accession>
<reference evidence="1" key="1">
    <citation type="submission" date="2021-06" db="EMBL/GenBank/DDBJ databases">
        <authorList>
            <person name="Hodson N. C."/>
            <person name="Mongue J. A."/>
            <person name="Jaron S. K."/>
        </authorList>
    </citation>
    <scope>NUCLEOTIDE SEQUENCE</scope>
</reference>
<gene>
    <name evidence="1" type="ORF">AFUS01_LOCUS25578</name>
</gene>
<dbReference type="EMBL" id="CAJVCH010330688">
    <property type="protein sequence ID" value="CAG7787051.1"/>
    <property type="molecule type" value="Genomic_DNA"/>
</dbReference>
<evidence type="ECO:0000313" key="1">
    <source>
        <dbReference type="EMBL" id="CAG7787051.1"/>
    </source>
</evidence>
<name>A0A8J2KBZ7_9HEXA</name>
<organism evidence="1 2">
    <name type="scientific">Allacma fusca</name>
    <dbReference type="NCBI Taxonomy" id="39272"/>
    <lineage>
        <taxon>Eukaryota</taxon>
        <taxon>Metazoa</taxon>
        <taxon>Ecdysozoa</taxon>
        <taxon>Arthropoda</taxon>
        <taxon>Hexapoda</taxon>
        <taxon>Collembola</taxon>
        <taxon>Symphypleona</taxon>
        <taxon>Sminthuridae</taxon>
        <taxon>Allacma</taxon>
    </lineage>
</organism>
<dbReference type="AlphaFoldDB" id="A0A8J2KBZ7"/>
<dbReference type="Proteomes" id="UP000708208">
    <property type="component" value="Unassembled WGS sequence"/>
</dbReference>
<evidence type="ECO:0008006" key="3">
    <source>
        <dbReference type="Google" id="ProtNLM"/>
    </source>
</evidence>
<comment type="caution">
    <text evidence="1">The sequence shown here is derived from an EMBL/GenBank/DDBJ whole genome shotgun (WGS) entry which is preliminary data.</text>
</comment>
<proteinExistence type="predicted"/>